<feature type="chain" id="PRO_5042980739" description="Protein takeout" evidence="4">
    <location>
        <begin position="38"/>
        <end position="269"/>
    </location>
</feature>
<name>A0AAN9VR60_9ORTH</name>
<sequence length="269" mass="30306">MAAQPLPLRNIRCKGSRRFRLLPLLLLAASLELAADAAKKQIKLPPYIHKCSIKDPNLEQCALEAGRAALPQLVKGDPSLRLPSLDPLTITEIHIQSGNQLNMHCRNIVMKGLANADLVSLGIEKSYFTNVIRIPRLELSGDYSVDGRVLLLPIQGSGKAVYVFENAVVFYKQNHVLEKERDRYYLRFRENSVQFNCSNAHFTLENLFNGDKQLGNTLNNFLNENWRAVVDDLGQPFMEAAAQVIREFAFAIIGNVPYDEIFNDVELPE</sequence>
<comment type="similarity">
    <text evidence="3">Belongs to the TO family.</text>
</comment>
<dbReference type="InterPro" id="IPR038606">
    <property type="entry name" value="To_sf"/>
</dbReference>
<dbReference type="AlphaFoldDB" id="A0AAN9VR60"/>
<evidence type="ECO:0000256" key="3">
    <source>
        <dbReference type="ARBA" id="ARBA00060902"/>
    </source>
</evidence>
<evidence type="ECO:0000256" key="4">
    <source>
        <dbReference type="SAM" id="SignalP"/>
    </source>
</evidence>
<protein>
    <recommendedName>
        <fullName evidence="7">Protein takeout</fullName>
    </recommendedName>
</protein>
<dbReference type="PANTHER" id="PTHR11008:SF32">
    <property type="entry name" value="CIRCADIAN CLOCK-CONTROLLED PROTEIN DAYWAKE-RELATED"/>
    <property type="match status" value="1"/>
</dbReference>
<evidence type="ECO:0000313" key="5">
    <source>
        <dbReference type="EMBL" id="KAK7869869.1"/>
    </source>
</evidence>
<keyword evidence="1 4" id="KW-0732">Signal</keyword>
<dbReference type="Pfam" id="PF06585">
    <property type="entry name" value="JHBP"/>
    <property type="match status" value="1"/>
</dbReference>
<proteinExistence type="inferred from homology"/>
<evidence type="ECO:0000313" key="6">
    <source>
        <dbReference type="Proteomes" id="UP001378592"/>
    </source>
</evidence>
<dbReference type="GO" id="GO:0007623">
    <property type="term" value="P:circadian rhythm"/>
    <property type="evidence" value="ECO:0007669"/>
    <property type="project" value="UniProtKB-ARBA"/>
</dbReference>
<dbReference type="FunFam" id="3.15.10.30:FF:000001">
    <property type="entry name" value="Takeout-like protein 1"/>
    <property type="match status" value="1"/>
</dbReference>
<keyword evidence="6" id="KW-1185">Reference proteome</keyword>
<dbReference type="Gene3D" id="3.15.10.30">
    <property type="entry name" value="Haemolymph juvenile hormone binding protein"/>
    <property type="match status" value="1"/>
</dbReference>
<dbReference type="SMART" id="SM00700">
    <property type="entry name" value="JHBP"/>
    <property type="match status" value="1"/>
</dbReference>
<keyword evidence="2" id="KW-0090">Biological rhythms</keyword>
<accession>A0AAN9VR60</accession>
<dbReference type="Proteomes" id="UP001378592">
    <property type="component" value="Unassembled WGS sequence"/>
</dbReference>
<comment type="caution">
    <text evidence="5">The sequence shown here is derived from an EMBL/GenBank/DDBJ whole genome shotgun (WGS) entry which is preliminary data.</text>
</comment>
<evidence type="ECO:0000256" key="2">
    <source>
        <dbReference type="ARBA" id="ARBA00023108"/>
    </source>
</evidence>
<reference evidence="5 6" key="1">
    <citation type="submission" date="2024-03" db="EMBL/GenBank/DDBJ databases">
        <title>The genome assembly and annotation of the cricket Gryllus longicercus Weissman &amp; Gray.</title>
        <authorList>
            <person name="Szrajer S."/>
            <person name="Gray D."/>
            <person name="Ylla G."/>
        </authorList>
    </citation>
    <scope>NUCLEOTIDE SEQUENCE [LARGE SCALE GENOMIC DNA]</scope>
    <source>
        <strain evidence="5">DAG 2021-001</strain>
        <tissue evidence="5">Whole body minus gut</tissue>
    </source>
</reference>
<dbReference type="EMBL" id="JAZDUA010000067">
    <property type="protein sequence ID" value="KAK7869869.1"/>
    <property type="molecule type" value="Genomic_DNA"/>
</dbReference>
<organism evidence="5 6">
    <name type="scientific">Gryllus longicercus</name>
    <dbReference type="NCBI Taxonomy" id="2509291"/>
    <lineage>
        <taxon>Eukaryota</taxon>
        <taxon>Metazoa</taxon>
        <taxon>Ecdysozoa</taxon>
        <taxon>Arthropoda</taxon>
        <taxon>Hexapoda</taxon>
        <taxon>Insecta</taxon>
        <taxon>Pterygota</taxon>
        <taxon>Neoptera</taxon>
        <taxon>Polyneoptera</taxon>
        <taxon>Orthoptera</taxon>
        <taxon>Ensifera</taxon>
        <taxon>Gryllidea</taxon>
        <taxon>Grylloidea</taxon>
        <taxon>Gryllidae</taxon>
        <taxon>Gryllinae</taxon>
        <taxon>Gryllus</taxon>
    </lineage>
</organism>
<feature type="signal peptide" evidence="4">
    <location>
        <begin position="1"/>
        <end position="37"/>
    </location>
</feature>
<evidence type="ECO:0000256" key="1">
    <source>
        <dbReference type="ARBA" id="ARBA00022729"/>
    </source>
</evidence>
<dbReference type="InterPro" id="IPR010562">
    <property type="entry name" value="Haemolymph_juvenile_hormone-bd"/>
</dbReference>
<gene>
    <name evidence="5" type="ORF">R5R35_006675</name>
</gene>
<dbReference type="GO" id="GO:0005615">
    <property type="term" value="C:extracellular space"/>
    <property type="evidence" value="ECO:0007669"/>
    <property type="project" value="TreeGrafter"/>
</dbReference>
<evidence type="ECO:0008006" key="7">
    <source>
        <dbReference type="Google" id="ProtNLM"/>
    </source>
</evidence>
<dbReference type="PANTHER" id="PTHR11008">
    <property type="entry name" value="PROTEIN TAKEOUT-LIKE PROTEIN"/>
    <property type="match status" value="1"/>
</dbReference>